<dbReference type="Proteomes" id="UP001209878">
    <property type="component" value="Unassembled WGS sequence"/>
</dbReference>
<comment type="caution">
    <text evidence="1">The sequence shown here is derived from an EMBL/GenBank/DDBJ whole genome shotgun (WGS) entry which is preliminary data.</text>
</comment>
<evidence type="ECO:0000313" key="1">
    <source>
        <dbReference type="EMBL" id="KAK2182209.1"/>
    </source>
</evidence>
<organism evidence="1 2">
    <name type="scientific">Ridgeia piscesae</name>
    <name type="common">Tubeworm</name>
    <dbReference type="NCBI Taxonomy" id="27915"/>
    <lineage>
        <taxon>Eukaryota</taxon>
        <taxon>Metazoa</taxon>
        <taxon>Spiralia</taxon>
        <taxon>Lophotrochozoa</taxon>
        <taxon>Annelida</taxon>
        <taxon>Polychaeta</taxon>
        <taxon>Sedentaria</taxon>
        <taxon>Canalipalpata</taxon>
        <taxon>Sabellida</taxon>
        <taxon>Siboglinidae</taxon>
        <taxon>Ridgeia</taxon>
    </lineage>
</organism>
<dbReference type="AlphaFoldDB" id="A0AAD9L2J9"/>
<evidence type="ECO:0000313" key="2">
    <source>
        <dbReference type="Proteomes" id="UP001209878"/>
    </source>
</evidence>
<protein>
    <submittedName>
        <fullName evidence="1">Uncharacterized protein</fullName>
    </submittedName>
</protein>
<keyword evidence="2" id="KW-1185">Reference proteome</keyword>
<proteinExistence type="predicted"/>
<gene>
    <name evidence="1" type="ORF">NP493_363g02027</name>
</gene>
<accession>A0AAD9L2J9</accession>
<dbReference type="EMBL" id="JAODUO010000363">
    <property type="protein sequence ID" value="KAK2182209.1"/>
    <property type="molecule type" value="Genomic_DNA"/>
</dbReference>
<reference evidence="1" key="1">
    <citation type="journal article" date="2023" name="Mol. Biol. Evol.">
        <title>Third-Generation Sequencing Reveals the Adaptive Role of the Epigenome in Three Deep-Sea Polychaetes.</title>
        <authorList>
            <person name="Perez M."/>
            <person name="Aroh O."/>
            <person name="Sun Y."/>
            <person name="Lan Y."/>
            <person name="Juniper S.K."/>
            <person name="Young C.R."/>
            <person name="Angers B."/>
            <person name="Qian P.Y."/>
        </authorList>
    </citation>
    <scope>NUCLEOTIDE SEQUENCE</scope>
    <source>
        <strain evidence="1">R07B-5</strain>
    </source>
</reference>
<sequence length="219" mass="24991">MLRTLVRTKAIRRKAISKSTQDSSNLLHPSHAEYGYQKRELRSSVDWTEAAVNGEHMWTDTSASGDFCYVGEGPCLRTGQRKKCAACKILIHTGCLAELERNTSMRHHWVHRRRQEGKCKQCCKVGHRTTLHHTAPHASTTCCKHHTQVPLMVPLTAPLESILGNTKHHSQYHMQTPLSRSTTYKHHTWRHMQAPRILPLASTTCCTTYKHHSLRHAPP</sequence>
<name>A0AAD9L2J9_RIDPI</name>
<dbReference type="CDD" id="cd20802">
    <property type="entry name" value="C1_DGK_typeIV_rpt1"/>
    <property type="match status" value="1"/>
</dbReference>